<reference evidence="1 2" key="1">
    <citation type="journal article" date="2018" name="New Phytol.">
        <title>Comparative genomics and transcriptomics depict ericoid mycorrhizal fungi as versatile saprotrophs and plant mutualists.</title>
        <authorList>
            <person name="Martino E."/>
            <person name="Morin E."/>
            <person name="Grelet G.A."/>
            <person name="Kuo A."/>
            <person name="Kohler A."/>
            <person name="Daghino S."/>
            <person name="Barry K.W."/>
            <person name="Cichocki N."/>
            <person name="Clum A."/>
            <person name="Dockter R.B."/>
            <person name="Hainaut M."/>
            <person name="Kuo R.C."/>
            <person name="LaButti K."/>
            <person name="Lindahl B.D."/>
            <person name="Lindquist E.A."/>
            <person name="Lipzen A."/>
            <person name="Khouja H.R."/>
            <person name="Magnuson J."/>
            <person name="Murat C."/>
            <person name="Ohm R.A."/>
            <person name="Singer S.W."/>
            <person name="Spatafora J.W."/>
            <person name="Wang M."/>
            <person name="Veneault-Fourrey C."/>
            <person name="Henrissat B."/>
            <person name="Grigoriev I.V."/>
            <person name="Martin F.M."/>
            <person name="Perotto S."/>
        </authorList>
    </citation>
    <scope>NUCLEOTIDE SEQUENCE [LARGE SCALE GENOMIC DNA]</scope>
    <source>
        <strain evidence="1 2">ATCC 22711</strain>
    </source>
</reference>
<name>A0A2T3AS91_AMORE</name>
<dbReference type="InParanoid" id="A0A2T3AS91"/>
<evidence type="ECO:0000313" key="1">
    <source>
        <dbReference type="EMBL" id="PSS09224.1"/>
    </source>
</evidence>
<proteinExistence type="predicted"/>
<sequence length="185" mass="19578">MRGYRHHAGYFYGPSDIRPRRLCSLHSLLVGEYDIGHLSSLAACGYRSRGRGCGNAVGLSPLTGTPACLNCINGEISALRAGLLDEELDQGCDEPECEYYDSSWRYGRSDNLGGGTGYLPRGRGLGGIFGNSRFGGNNRNVFSGFNGIRGFGSRTRGMGTGTGMGMGMGAGGSGFRGRFSSPFGF</sequence>
<dbReference type="RefSeq" id="XP_024717522.1">
    <property type="nucleotide sequence ID" value="XM_024865525.1"/>
</dbReference>
<accession>A0A2T3AS91</accession>
<dbReference type="AlphaFoldDB" id="A0A2T3AS91"/>
<gene>
    <name evidence="1" type="ORF">M430DRAFT_271225</name>
</gene>
<protein>
    <submittedName>
        <fullName evidence="1">Uncharacterized protein</fullName>
    </submittedName>
</protein>
<dbReference type="Proteomes" id="UP000241818">
    <property type="component" value="Unassembled WGS sequence"/>
</dbReference>
<keyword evidence="2" id="KW-1185">Reference proteome</keyword>
<dbReference type="GeneID" id="36573606"/>
<dbReference type="EMBL" id="KZ679017">
    <property type="protein sequence ID" value="PSS09224.1"/>
    <property type="molecule type" value="Genomic_DNA"/>
</dbReference>
<organism evidence="1 2">
    <name type="scientific">Amorphotheca resinae ATCC 22711</name>
    <dbReference type="NCBI Taxonomy" id="857342"/>
    <lineage>
        <taxon>Eukaryota</taxon>
        <taxon>Fungi</taxon>
        <taxon>Dikarya</taxon>
        <taxon>Ascomycota</taxon>
        <taxon>Pezizomycotina</taxon>
        <taxon>Leotiomycetes</taxon>
        <taxon>Helotiales</taxon>
        <taxon>Amorphothecaceae</taxon>
        <taxon>Amorphotheca</taxon>
    </lineage>
</organism>
<evidence type="ECO:0000313" key="2">
    <source>
        <dbReference type="Proteomes" id="UP000241818"/>
    </source>
</evidence>